<dbReference type="GO" id="GO:0004713">
    <property type="term" value="F:protein tyrosine kinase activity"/>
    <property type="evidence" value="ECO:0007669"/>
    <property type="project" value="InterPro"/>
</dbReference>
<dbReference type="PROSITE" id="PS50011">
    <property type="entry name" value="PROTEIN_KINASE_DOM"/>
    <property type="match status" value="1"/>
</dbReference>
<dbReference type="InterPro" id="IPR000719">
    <property type="entry name" value="Prot_kinase_dom"/>
</dbReference>
<dbReference type="InterPro" id="IPR020635">
    <property type="entry name" value="Tyr_kinase_cat_dom"/>
</dbReference>
<dbReference type="SMART" id="SM00219">
    <property type="entry name" value="TyrKc"/>
    <property type="match status" value="1"/>
</dbReference>
<keyword evidence="1" id="KW-0067">ATP-binding</keyword>
<dbReference type="FunFam" id="1.10.510.10:FF:001773">
    <property type="entry name" value="Uncharacterized protein"/>
    <property type="match status" value="1"/>
</dbReference>
<organism>
    <name type="scientific">Branchiostoma floridae</name>
    <name type="common">Florida lancelet</name>
    <name type="synonym">Amphioxus</name>
    <dbReference type="NCBI Taxonomy" id="7739"/>
    <lineage>
        <taxon>Eukaryota</taxon>
        <taxon>Metazoa</taxon>
        <taxon>Chordata</taxon>
        <taxon>Cephalochordata</taxon>
        <taxon>Leptocardii</taxon>
        <taxon>Amphioxiformes</taxon>
        <taxon>Branchiostomatidae</taxon>
        <taxon>Branchiostoma</taxon>
    </lineage>
</organism>
<dbReference type="Gene3D" id="1.10.510.10">
    <property type="entry name" value="Transferase(Phosphotransferase) domain 1"/>
    <property type="match status" value="1"/>
</dbReference>
<dbReference type="PROSITE" id="PS00109">
    <property type="entry name" value="PROTEIN_KINASE_TYR"/>
    <property type="match status" value="1"/>
</dbReference>
<dbReference type="GO" id="GO:0005524">
    <property type="term" value="F:ATP binding"/>
    <property type="evidence" value="ECO:0007669"/>
    <property type="project" value="UniProtKB-KW"/>
</dbReference>
<dbReference type="InterPro" id="IPR008266">
    <property type="entry name" value="Tyr_kinase_AS"/>
</dbReference>
<dbReference type="InterPro" id="IPR001245">
    <property type="entry name" value="Ser-Thr/Tyr_kinase_cat_dom"/>
</dbReference>
<evidence type="ECO:0000256" key="1">
    <source>
        <dbReference type="ARBA" id="ARBA00022840"/>
    </source>
</evidence>
<proteinExistence type="predicted"/>
<evidence type="ECO:0000259" key="2">
    <source>
        <dbReference type="PROSITE" id="PS50011"/>
    </source>
</evidence>
<dbReference type="SUPFAM" id="SSF56112">
    <property type="entry name" value="Protein kinase-like (PK-like)"/>
    <property type="match status" value="1"/>
</dbReference>
<dbReference type="InterPro" id="IPR011009">
    <property type="entry name" value="Kinase-like_dom_sf"/>
</dbReference>
<dbReference type="InParanoid" id="C3XY27"/>
<dbReference type="PRINTS" id="PR00109">
    <property type="entry name" value="TYRKINASE"/>
</dbReference>
<reference evidence="3" key="1">
    <citation type="journal article" date="2008" name="Nature">
        <title>The amphioxus genome and the evolution of the chordate karyotype.</title>
        <authorList>
            <consortium name="US DOE Joint Genome Institute (JGI-PGF)"/>
            <person name="Putnam N.H."/>
            <person name="Butts T."/>
            <person name="Ferrier D.E.K."/>
            <person name="Furlong R.F."/>
            <person name="Hellsten U."/>
            <person name="Kawashima T."/>
            <person name="Robinson-Rechavi M."/>
            <person name="Shoguchi E."/>
            <person name="Terry A."/>
            <person name="Yu J.-K."/>
            <person name="Benito-Gutierrez E.L."/>
            <person name="Dubchak I."/>
            <person name="Garcia-Fernandez J."/>
            <person name="Gibson-Brown J.J."/>
            <person name="Grigoriev I.V."/>
            <person name="Horton A.C."/>
            <person name="de Jong P.J."/>
            <person name="Jurka J."/>
            <person name="Kapitonov V.V."/>
            <person name="Kohara Y."/>
            <person name="Kuroki Y."/>
            <person name="Lindquist E."/>
            <person name="Lucas S."/>
            <person name="Osoegawa K."/>
            <person name="Pennacchio L.A."/>
            <person name="Salamov A.A."/>
            <person name="Satou Y."/>
            <person name="Sauka-Spengler T."/>
            <person name="Schmutz J."/>
            <person name="Shin-I T."/>
            <person name="Toyoda A."/>
            <person name="Bronner-Fraser M."/>
            <person name="Fujiyama A."/>
            <person name="Holland L.Z."/>
            <person name="Holland P.W.H."/>
            <person name="Satoh N."/>
            <person name="Rokhsar D.S."/>
        </authorList>
    </citation>
    <scope>NUCLEOTIDE SEQUENCE [LARGE SCALE GENOMIC DNA]</scope>
    <source>
        <strain evidence="3">S238N-H82</strain>
        <tissue evidence="3">Testes</tissue>
    </source>
</reference>
<dbReference type="PANTHER" id="PTHR24416">
    <property type="entry name" value="TYROSINE-PROTEIN KINASE RECEPTOR"/>
    <property type="match status" value="1"/>
</dbReference>
<dbReference type="PANTHER" id="PTHR24416:SF617">
    <property type="entry name" value="RET ONCOGENE, ISOFORM A"/>
    <property type="match status" value="1"/>
</dbReference>
<dbReference type="CDD" id="cd00192">
    <property type="entry name" value="PTKc"/>
    <property type="match status" value="1"/>
</dbReference>
<dbReference type="Pfam" id="PF07714">
    <property type="entry name" value="PK_Tyr_Ser-Thr"/>
    <property type="match status" value="1"/>
</dbReference>
<protein>
    <recommendedName>
        <fullName evidence="2">Protein kinase domain-containing protein</fullName>
    </recommendedName>
</protein>
<sequence>MEQLIQFCIDVAAGMSHLAAMQCVHRDLAARNILLGERLVAKVSDFGLSRDVFESEEYVKSTMSKLPLRWMAYESLFYSVYTTQSDVWSFGVLLWEIMTMGHLPYEGMRGKQMMDMIKNGGRLEQPLHCPDEIFAVMQDCWKTQPEDRPTFPQLKTNLDRIIQAHKVTVYIYVYAFSVF</sequence>
<dbReference type="InterPro" id="IPR050122">
    <property type="entry name" value="RTK"/>
</dbReference>
<feature type="domain" description="Protein kinase" evidence="2">
    <location>
        <begin position="1"/>
        <end position="168"/>
    </location>
</feature>
<gene>
    <name evidence="3" type="ORF">BRAFLDRAFT_206059</name>
</gene>
<dbReference type="eggNOG" id="KOG0200">
    <property type="taxonomic scope" value="Eukaryota"/>
</dbReference>
<evidence type="ECO:0000313" key="3">
    <source>
        <dbReference type="EMBL" id="EEN67081.1"/>
    </source>
</evidence>
<accession>C3XY27</accession>
<keyword evidence="1" id="KW-0547">Nucleotide-binding</keyword>
<dbReference type="AlphaFoldDB" id="C3XY27"/>
<dbReference type="EMBL" id="GG666472">
    <property type="protein sequence ID" value="EEN67081.1"/>
    <property type="molecule type" value="Genomic_DNA"/>
</dbReference>
<name>C3XY27_BRAFL</name>